<keyword evidence="2" id="KW-0472">Membrane</keyword>
<dbReference type="AlphaFoldDB" id="A0A252F0Y4"/>
<gene>
    <name evidence="3" type="ORF">CBW42_13405</name>
</gene>
<evidence type="ECO:0000313" key="3">
    <source>
        <dbReference type="EMBL" id="OUM19437.1"/>
    </source>
</evidence>
<protein>
    <submittedName>
        <fullName evidence="3">Uncharacterized protein</fullName>
    </submittedName>
</protein>
<reference evidence="3 4" key="1">
    <citation type="submission" date="2017-05" db="EMBL/GenBank/DDBJ databases">
        <title>Butyricicoccus porcorum sp. nov. a butyrate-producing bacterium from the swine intestinal tract.</title>
        <authorList>
            <person name="Trachsel J."/>
            <person name="Humphrey S."/>
            <person name="Allen H.K."/>
        </authorList>
    </citation>
    <scope>NUCLEOTIDE SEQUENCE [LARGE SCALE GENOMIC DNA]</scope>
    <source>
        <strain evidence="3">BB10</strain>
    </source>
</reference>
<dbReference type="RefSeq" id="WP_087022586.1">
    <property type="nucleotide sequence ID" value="NZ_CP178353.1"/>
</dbReference>
<dbReference type="EMBL" id="NHOC01000019">
    <property type="protein sequence ID" value="OUM19437.1"/>
    <property type="molecule type" value="Genomic_DNA"/>
</dbReference>
<organism evidence="3 4">
    <name type="scientific">Butyricicoccus porcorum</name>
    <dbReference type="NCBI Taxonomy" id="1945634"/>
    <lineage>
        <taxon>Bacteria</taxon>
        <taxon>Bacillati</taxon>
        <taxon>Bacillota</taxon>
        <taxon>Clostridia</taxon>
        <taxon>Eubacteriales</taxon>
        <taxon>Butyricicoccaceae</taxon>
        <taxon>Butyricicoccus</taxon>
    </lineage>
</organism>
<proteinExistence type="predicted"/>
<evidence type="ECO:0000256" key="2">
    <source>
        <dbReference type="SAM" id="Phobius"/>
    </source>
</evidence>
<evidence type="ECO:0000256" key="1">
    <source>
        <dbReference type="SAM" id="MobiDB-lite"/>
    </source>
</evidence>
<sequence>MKLLTATLLPLELSAQIKDEILPIVLFFGMFFVVFSLGGGIIRHMPRKPGSMLDEILNETWDDNEDQKDEERNADASEQAAAEPVQGEQTDAADGYDRK</sequence>
<keyword evidence="2" id="KW-0812">Transmembrane</keyword>
<keyword evidence="4" id="KW-1185">Reference proteome</keyword>
<name>A0A252F0Y4_9FIRM</name>
<accession>A0A252F0Y4</accession>
<feature type="transmembrane region" description="Helical" evidence="2">
    <location>
        <begin position="25"/>
        <end position="42"/>
    </location>
</feature>
<evidence type="ECO:0000313" key="4">
    <source>
        <dbReference type="Proteomes" id="UP000194903"/>
    </source>
</evidence>
<dbReference type="Proteomes" id="UP000194903">
    <property type="component" value="Unassembled WGS sequence"/>
</dbReference>
<comment type="caution">
    <text evidence="3">The sequence shown here is derived from an EMBL/GenBank/DDBJ whole genome shotgun (WGS) entry which is preliminary data.</text>
</comment>
<keyword evidence="2" id="KW-1133">Transmembrane helix</keyword>
<feature type="region of interest" description="Disordered" evidence="1">
    <location>
        <begin position="61"/>
        <end position="99"/>
    </location>
</feature>